<dbReference type="PANTHER" id="PTHR30363:SF4">
    <property type="entry name" value="GLYCEROL-3-PHOSPHATE REGULON REPRESSOR"/>
    <property type="match status" value="1"/>
</dbReference>
<dbReference type="Gene3D" id="1.10.10.10">
    <property type="entry name" value="Winged helix-like DNA-binding domain superfamily/Winged helix DNA-binding domain"/>
    <property type="match status" value="1"/>
</dbReference>
<dbReference type="SUPFAM" id="SSF46785">
    <property type="entry name" value="Winged helix' DNA-binding domain"/>
    <property type="match status" value="1"/>
</dbReference>
<feature type="domain" description="HTH deoR-type" evidence="7">
    <location>
        <begin position="30"/>
        <end position="85"/>
    </location>
</feature>
<evidence type="ECO:0000256" key="5">
    <source>
        <dbReference type="ARBA" id="ARBA00024937"/>
    </source>
</evidence>
<dbReference type="InterPro" id="IPR036390">
    <property type="entry name" value="WH_DNA-bd_sf"/>
</dbReference>
<sequence>MYKRHVSPNGLVRAPHWTASKQNRKGAVGTEERRRGILHTARRDGSVEVNALAALFRVAKETIRRDLHALEEHGLVRRTHGGAYPVESAGFETTLAVRTTRNVPQKSRIAAAAADLLGDAETVFIDEGFTPQLVAEALPKDRELTVVTASLAVATALAGAERTAVLLLGGRVRGATLATVGHWAGRMLGDFVVDLAFIGANGISRSYGLTTPDPTVAEVKAQAVRCSRRRVFAGLHTKFGAVSFCRFAEVADFEAIVTDTGLTSAEAQRYSLLGPQVIRV</sequence>
<protein>
    <recommendedName>
        <fullName evidence="1">Lactose phosphotransferase system repressor</fullName>
    </recommendedName>
</protein>
<proteinExistence type="predicted"/>
<dbReference type="SUPFAM" id="SSF100950">
    <property type="entry name" value="NagB/RpiA/CoA transferase-like"/>
    <property type="match status" value="1"/>
</dbReference>
<evidence type="ECO:0000313" key="9">
    <source>
        <dbReference type="EMBL" id="GGU68324.1"/>
    </source>
</evidence>
<evidence type="ECO:0000313" key="8">
    <source>
        <dbReference type="EMBL" id="GFH78812.1"/>
    </source>
</evidence>
<feature type="region of interest" description="Disordered" evidence="6">
    <location>
        <begin position="1"/>
        <end position="35"/>
    </location>
</feature>
<dbReference type="Proteomes" id="UP000660975">
    <property type="component" value="Unassembled WGS sequence"/>
</dbReference>
<evidence type="ECO:0000256" key="2">
    <source>
        <dbReference type="ARBA" id="ARBA00022491"/>
    </source>
</evidence>
<evidence type="ECO:0000313" key="11">
    <source>
        <dbReference type="Proteomes" id="UP000660975"/>
    </source>
</evidence>
<dbReference type="EMBL" id="BMSC01000005">
    <property type="protein sequence ID" value="GGU68324.1"/>
    <property type="molecule type" value="Genomic_DNA"/>
</dbReference>
<organism evidence="9 11">
    <name type="scientific">Streptomyces gougerotii</name>
    <dbReference type="NCBI Taxonomy" id="53448"/>
    <lineage>
        <taxon>Bacteria</taxon>
        <taxon>Bacillati</taxon>
        <taxon>Actinomycetota</taxon>
        <taxon>Actinomycetes</taxon>
        <taxon>Kitasatosporales</taxon>
        <taxon>Streptomycetaceae</taxon>
        <taxon>Streptomyces</taxon>
        <taxon>Streptomyces diastaticus group</taxon>
    </lineage>
</organism>
<name>A0A8H9LR64_9ACTN</name>
<dbReference type="SMART" id="SM00420">
    <property type="entry name" value="HTH_DEOR"/>
    <property type="match status" value="1"/>
</dbReference>
<evidence type="ECO:0000259" key="7">
    <source>
        <dbReference type="PROSITE" id="PS51000"/>
    </source>
</evidence>
<dbReference type="Pfam" id="PF08220">
    <property type="entry name" value="HTH_DeoR"/>
    <property type="match status" value="1"/>
</dbReference>
<dbReference type="Pfam" id="PF00455">
    <property type="entry name" value="DeoRC"/>
    <property type="match status" value="1"/>
</dbReference>
<dbReference type="InterPro" id="IPR036388">
    <property type="entry name" value="WH-like_DNA-bd_sf"/>
</dbReference>
<dbReference type="InterPro" id="IPR001034">
    <property type="entry name" value="DeoR_HTH"/>
</dbReference>
<dbReference type="PROSITE" id="PS51000">
    <property type="entry name" value="HTH_DEOR_2"/>
    <property type="match status" value="1"/>
</dbReference>
<dbReference type="InterPro" id="IPR050313">
    <property type="entry name" value="Carb_Metab_HTH_regulators"/>
</dbReference>
<gene>
    <name evidence="9" type="ORF">GCM10010227_22630</name>
    <name evidence="8" type="ORF">Sgou_34820</name>
</gene>
<evidence type="ECO:0000256" key="3">
    <source>
        <dbReference type="ARBA" id="ARBA00023015"/>
    </source>
</evidence>
<dbReference type="InterPro" id="IPR037171">
    <property type="entry name" value="NagB/RpiA_transferase-like"/>
</dbReference>
<dbReference type="InterPro" id="IPR014036">
    <property type="entry name" value="DeoR-like_C"/>
</dbReference>
<reference evidence="9" key="1">
    <citation type="journal article" date="2014" name="Int. J. Syst. Evol. Microbiol.">
        <title>Complete genome sequence of Corynebacterium casei LMG S-19264T (=DSM 44701T), isolated from a smear-ripened cheese.</title>
        <authorList>
            <consortium name="US DOE Joint Genome Institute (JGI-PGF)"/>
            <person name="Walter F."/>
            <person name="Albersmeier A."/>
            <person name="Kalinowski J."/>
            <person name="Ruckert C."/>
        </authorList>
    </citation>
    <scope>NUCLEOTIDE SEQUENCE</scope>
    <source>
        <strain evidence="9">JCM 4136</strain>
    </source>
</reference>
<dbReference type="SMART" id="SM01134">
    <property type="entry name" value="DeoRC"/>
    <property type="match status" value="1"/>
</dbReference>
<comment type="caution">
    <text evidence="9">The sequence shown here is derived from an EMBL/GenBank/DDBJ whole genome shotgun (WGS) entry which is preliminary data.</text>
</comment>
<keyword evidence="3" id="KW-0805">Transcription regulation</keyword>
<dbReference type="GO" id="GO:0003700">
    <property type="term" value="F:DNA-binding transcription factor activity"/>
    <property type="evidence" value="ECO:0007669"/>
    <property type="project" value="InterPro"/>
</dbReference>
<keyword evidence="10" id="KW-1185">Reference proteome</keyword>
<evidence type="ECO:0000313" key="10">
    <source>
        <dbReference type="Proteomes" id="UP000480804"/>
    </source>
</evidence>
<evidence type="ECO:0000256" key="6">
    <source>
        <dbReference type="SAM" id="MobiDB-lite"/>
    </source>
</evidence>
<evidence type="ECO:0000256" key="4">
    <source>
        <dbReference type="ARBA" id="ARBA00023163"/>
    </source>
</evidence>
<dbReference type="PANTHER" id="PTHR30363">
    <property type="entry name" value="HTH-TYPE TRANSCRIPTIONAL REGULATOR SRLR-RELATED"/>
    <property type="match status" value="1"/>
</dbReference>
<evidence type="ECO:0000256" key="1">
    <source>
        <dbReference type="ARBA" id="ARBA00021390"/>
    </source>
</evidence>
<dbReference type="EMBL" id="BLLO01000020">
    <property type="protein sequence ID" value="GFH78812.1"/>
    <property type="molecule type" value="Genomic_DNA"/>
</dbReference>
<dbReference type="PRINTS" id="PR00037">
    <property type="entry name" value="HTHLACR"/>
</dbReference>
<reference evidence="9" key="3">
    <citation type="submission" date="2020-09" db="EMBL/GenBank/DDBJ databases">
        <authorList>
            <person name="Sun Q."/>
            <person name="Ohkuma M."/>
        </authorList>
    </citation>
    <scope>NUCLEOTIDE SEQUENCE</scope>
    <source>
        <strain evidence="9">JCM 4136</strain>
    </source>
</reference>
<dbReference type="Proteomes" id="UP000480804">
    <property type="component" value="Unassembled WGS sequence"/>
</dbReference>
<dbReference type="AlphaFoldDB" id="A0A8H9LR64"/>
<comment type="function">
    <text evidence="5">Repressor of the lactose catabolism operon. Galactose-6-phosphate is the inducer.</text>
</comment>
<keyword evidence="4" id="KW-0804">Transcription</keyword>
<keyword evidence="2" id="KW-0678">Repressor</keyword>
<reference evidence="8 10" key="2">
    <citation type="submission" date="2020-02" db="EMBL/GenBank/DDBJ databases">
        <title>Whole genome shotgun sequence of Streptomyces gougerotii NBRC 13043.</title>
        <authorList>
            <person name="Ichikawa N."/>
            <person name="Komaki H."/>
            <person name="Tamura T."/>
        </authorList>
    </citation>
    <scope>NUCLEOTIDE SEQUENCE [LARGE SCALE GENOMIC DNA]</scope>
    <source>
        <strain evidence="8 10">NBRC 13043</strain>
    </source>
</reference>
<accession>A0A8H9LR64</accession>